<dbReference type="OrthoDB" id="340432at2759"/>
<accession>K4GLP8</accession>
<protein>
    <submittedName>
        <fullName evidence="3">CDK5 regulatory subunit-associated protein 3</fullName>
    </submittedName>
</protein>
<dbReference type="GeneID" id="103185733"/>
<dbReference type="Pfam" id="PF05600">
    <property type="entry name" value="CDK5RAP3"/>
    <property type="match status" value="1"/>
</dbReference>
<evidence type="ECO:0000313" key="3">
    <source>
        <dbReference type="EMBL" id="AFM90982.1"/>
    </source>
</evidence>
<dbReference type="GO" id="GO:0007346">
    <property type="term" value="P:regulation of mitotic cell cycle"/>
    <property type="evidence" value="ECO:0007669"/>
    <property type="project" value="TreeGrafter"/>
</dbReference>
<dbReference type="GO" id="GO:0012505">
    <property type="term" value="C:endomembrane system"/>
    <property type="evidence" value="ECO:0007669"/>
    <property type="project" value="TreeGrafter"/>
</dbReference>
<sequence length="506" mass="57345">MQDHQRFPIDIQTSKLIAWLVDRRHCSLKWQNSVLSIREKINSAIQDMPENQEIKQLLSGSYINYFHCLRIIEILKGTEATTKNIFGRYSSQRMKDWQEIVALYEKDNVYLVELASLLVQNVSYEVPSLKKQISKCQHLQQEYSRKEEDYVNNAANMREKYLASCKQFGIAGEDIQQELLALCTDLPSILNEIAERVKGLTCSFKLYEACVEFVCGRVSEPMLPLLKHVQLKGNTTVYEWKTGQKPTAIERPGDAESSEPAPDASEETIDWGDYGISVETAGQSEGNDWDITVEESTELNGQQGSADAIDWVGDTAAPVEIEALESAVEGVDGVARGSDALTVLENPENRCQFINELMELQAFLTQRIAEMKEEAGILSINQFQTAPLILQSQDVAQVASMVAGVNDLIERLTNVKMQYLFTIQASPRYVDRVTEMLQQKLTQADMIVAKQHLVAQKRQEALEEQAALEPKLDLLIQRTREFRKQIEGDLSKRYQNRRVNLMGVIV</sequence>
<reference evidence="3" key="1">
    <citation type="journal article" date="2012" name="PLoS ONE">
        <title>Sequencing and Analysis of Full-Length cDNAs, 5'-ESTs and 3'-ESTs from a Cartilaginous Fish, the Elephant Shark (Callorhinchus milii).</title>
        <authorList>
            <person name="Tan Y.Y."/>
            <person name="Kodzius R."/>
            <person name="Tay B.H."/>
            <person name="Tay A."/>
            <person name="Brenner S."/>
            <person name="Venkatesh B."/>
        </authorList>
    </citation>
    <scope>NUCLEOTIDE SEQUENCE</scope>
    <source>
        <tissue evidence="3">Testis</tissue>
    </source>
</reference>
<organism evidence="3">
    <name type="scientific">Callorhinchus milii</name>
    <name type="common">Ghost shark</name>
    <dbReference type="NCBI Taxonomy" id="7868"/>
    <lineage>
        <taxon>Eukaryota</taxon>
        <taxon>Metazoa</taxon>
        <taxon>Chordata</taxon>
        <taxon>Craniata</taxon>
        <taxon>Vertebrata</taxon>
        <taxon>Chondrichthyes</taxon>
        <taxon>Holocephali</taxon>
        <taxon>Chimaeriformes</taxon>
        <taxon>Callorhinchidae</taxon>
        <taxon>Callorhinchus</taxon>
    </lineage>
</organism>
<dbReference type="PANTHER" id="PTHR14894">
    <property type="entry name" value="CDK5 REGULATORY SUBUNIT-ASSOCIATED PROTEIN 3"/>
    <property type="match status" value="1"/>
</dbReference>
<feature type="region of interest" description="Disordered" evidence="2">
    <location>
        <begin position="244"/>
        <end position="269"/>
    </location>
</feature>
<comment type="similarity">
    <text evidence="1">Belongs to the CDK5RAP3 family.</text>
</comment>
<dbReference type="PANTHER" id="PTHR14894:SF0">
    <property type="entry name" value="CDK5 REGULATORY SUBUNIT-ASSOCIATED PROTEIN 3"/>
    <property type="match status" value="1"/>
</dbReference>
<dbReference type="AlphaFoldDB" id="K4GLP8"/>
<dbReference type="EMBL" id="JX212668">
    <property type="protein sequence ID" value="AFM90982.1"/>
    <property type="molecule type" value="mRNA"/>
</dbReference>
<proteinExistence type="evidence at transcript level"/>
<dbReference type="RefSeq" id="NP_001279287.1">
    <property type="nucleotide sequence ID" value="NM_001292358.1"/>
</dbReference>
<dbReference type="KEGG" id="cmk:103185733"/>
<dbReference type="InterPro" id="IPR008491">
    <property type="entry name" value="CDK5RAP3"/>
</dbReference>
<name>K4GLP8_CALMI</name>
<evidence type="ECO:0000256" key="2">
    <source>
        <dbReference type="SAM" id="MobiDB-lite"/>
    </source>
</evidence>
<dbReference type="CTD" id="80279"/>
<evidence type="ECO:0000256" key="1">
    <source>
        <dbReference type="ARBA" id="ARBA00007478"/>
    </source>
</evidence>